<dbReference type="InterPro" id="IPR050626">
    <property type="entry name" value="Peptidase_M16"/>
</dbReference>
<evidence type="ECO:0000256" key="2">
    <source>
        <dbReference type="ARBA" id="ARBA00007261"/>
    </source>
</evidence>
<comment type="similarity">
    <text evidence="2 8">Belongs to the peptidase M16 family.</text>
</comment>
<accession>A0A7D3XDN3</accession>
<keyword evidence="5" id="KW-0378">Hydrolase</keyword>
<feature type="domain" description="Peptidase M16 C-terminal" evidence="10">
    <location>
        <begin position="234"/>
        <end position="415"/>
    </location>
</feature>
<dbReference type="Pfam" id="PF00675">
    <property type="entry name" value="Peptidase_M16"/>
    <property type="match status" value="1"/>
</dbReference>
<comment type="cofactor">
    <cofactor evidence="1">
        <name>Zn(2+)</name>
        <dbReference type="ChEBI" id="CHEBI:29105"/>
    </cofactor>
</comment>
<dbReference type="InterPro" id="IPR001431">
    <property type="entry name" value="Pept_M16_Zn_BS"/>
</dbReference>
<evidence type="ECO:0000256" key="5">
    <source>
        <dbReference type="ARBA" id="ARBA00022801"/>
    </source>
</evidence>
<dbReference type="EMBL" id="CP041345">
    <property type="protein sequence ID" value="QKG79752.1"/>
    <property type="molecule type" value="Genomic_DNA"/>
</dbReference>
<evidence type="ECO:0000313" key="11">
    <source>
        <dbReference type="EMBL" id="QKG79752.1"/>
    </source>
</evidence>
<dbReference type="KEGG" id="ttz:FHG85_05575"/>
<keyword evidence="4" id="KW-0479">Metal-binding</keyword>
<sequence length="962" mass="109638">MHFEFVSKCIILSLKFVTNYLNFNSMKIKKGLFSLVILAFAGINAFGQAGLNAPVPVDQNVRYGKLENGLTYYIRKNTEPKQRAEFYIAQNVGAILEEDSQNGLAHFLEHMAFNGTKNFPGKGIINYFETVGVKFGYNINAFTSLDETVYNLSDVPTIREGIIDSALLVLHDWSHFISLLPEEIEAERGVIREEWRTGRNAERRMYKKLMPVIYKGSKYAERDVIGDINVINNFKHQELVDYYNKWYRPDLQSIVIVGDIDVDKVEAKIKEVFADIPAPVNPTPRPYYELPDNDEPLVGIATDPEARNAMMYLYFKHDATPKDAKNIGYMRNDMVRELITSMISSRLNEIVQKPNPPFVFAASGYFNMVRTKDAMAFYAALRPDKMIDGIKGIVREAERVKRFGFNTSELDRAKSDYLRSLENELKEKDKQKNQKFVWECINHFLEGEPMPGVEFEYLFAKQLLPTVSIDEINAVAKQLITEKNVVISLMAPEKEGVVVPTQEQVLNALKEVKAENIEAYVDKVITKPLVEKIEKPGKVKKENANNVFGTTEWVLSNGVKVVIKQTDFKEDQVIVEAFSKGGSSLANVDEVPSANMATEIVTNSGVSEFTSTDLEKMLAGKMVNIRPVIGDDYEGFSGNASPKDFETMLQLIYLYMTQPREDKESFDTYLGRLKAFLANASSDPRMAFRDSITLTLANHNPRVMPFNLEFLDKVDFDKCMKFYKERFADASDFTFIFTGNISPIEAKPLIEKYLGALPALNRKEDAKDTGVRPPKGKVKNYFTKPMQTTKSSVFVGYTGEIEYNVMNDILADYLTSILRTRYLEEIREKEGGTYGVGVRVSLRNFPVNSYVVQIQFDTDPKLRDKLIGIVYSEIQKIMNEGPLADDLNKTKEYMLKEYEQNKRENSYWANVIRAKYEDGLDFYTNYDEMVKSVDVNAVKEFAKKLFSQGNIVEVVMTSESKE</sequence>
<feature type="domain" description="Peptidase M16 C-terminal" evidence="10">
    <location>
        <begin position="715"/>
        <end position="892"/>
    </location>
</feature>
<dbReference type="PANTHER" id="PTHR43690:SF34">
    <property type="entry name" value="ZINC PROTEASE PQQL-LIKE"/>
    <property type="match status" value="1"/>
</dbReference>
<evidence type="ECO:0000313" key="12">
    <source>
        <dbReference type="Proteomes" id="UP000500961"/>
    </source>
</evidence>
<keyword evidence="12" id="KW-1185">Reference proteome</keyword>
<keyword evidence="7" id="KW-0482">Metalloprotease</keyword>
<dbReference type="GO" id="GO:0004222">
    <property type="term" value="F:metalloendopeptidase activity"/>
    <property type="evidence" value="ECO:0007669"/>
    <property type="project" value="InterPro"/>
</dbReference>
<keyword evidence="6" id="KW-0862">Zinc</keyword>
<proteinExistence type="inferred from homology"/>
<evidence type="ECO:0000256" key="8">
    <source>
        <dbReference type="RuleBase" id="RU004447"/>
    </source>
</evidence>
<evidence type="ECO:0000259" key="9">
    <source>
        <dbReference type="Pfam" id="PF00675"/>
    </source>
</evidence>
<feature type="domain" description="Peptidase M16 N-terminal" evidence="9">
    <location>
        <begin position="76"/>
        <end position="197"/>
    </location>
</feature>
<dbReference type="SUPFAM" id="SSF63411">
    <property type="entry name" value="LuxS/MPP-like metallohydrolase"/>
    <property type="match status" value="4"/>
</dbReference>
<dbReference type="Pfam" id="PF05193">
    <property type="entry name" value="Peptidase_M16_C"/>
    <property type="match status" value="2"/>
</dbReference>
<evidence type="ECO:0000256" key="3">
    <source>
        <dbReference type="ARBA" id="ARBA00022670"/>
    </source>
</evidence>
<evidence type="ECO:0000256" key="7">
    <source>
        <dbReference type="ARBA" id="ARBA00023049"/>
    </source>
</evidence>
<evidence type="ECO:0000256" key="6">
    <source>
        <dbReference type="ARBA" id="ARBA00022833"/>
    </source>
</evidence>
<name>A0A7D3XDN3_9BACT</name>
<protein>
    <submittedName>
        <fullName evidence="11">Insulinase family protein</fullName>
    </submittedName>
</protein>
<dbReference type="Gene3D" id="3.30.830.10">
    <property type="entry name" value="Metalloenzyme, LuxS/M16 peptidase-like"/>
    <property type="match status" value="4"/>
</dbReference>
<dbReference type="AlphaFoldDB" id="A0A7D3XDN3"/>
<organism evidence="11 12">
    <name type="scientific">Tenuifilum thalassicum</name>
    <dbReference type="NCBI Taxonomy" id="2590900"/>
    <lineage>
        <taxon>Bacteria</taxon>
        <taxon>Pseudomonadati</taxon>
        <taxon>Bacteroidota</taxon>
        <taxon>Bacteroidia</taxon>
        <taxon>Bacteroidales</taxon>
        <taxon>Tenuifilaceae</taxon>
        <taxon>Tenuifilum</taxon>
    </lineage>
</organism>
<dbReference type="PROSITE" id="PS00143">
    <property type="entry name" value="INSULINASE"/>
    <property type="match status" value="1"/>
</dbReference>
<dbReference type="InterPro" id="IPR007863">
    <property type="entry name" value="Peptidase_M16_C"/>
</dbReference>
<dbReference type="Proteomes" id="UP000500961">
    <property type="component" value="Chromosome"/>
</dbReference>
<evidence type="ECO:0000259" key="10">
    <source>
        <dbReference type="Pfam" id="PF05193"/>
    </source>
</evidence>
<gene>
    <name evidence="11" type="ORF">FHG85_05575</name>
</gene>
<dbReference type="GO" id="GO:0006508">
    <property type="term" value="P:proteolysis"/>
    <property type="evidence" value="ECO:0007669"/>
    <property type="project" value="UniProtKB-KW"/>
</dbReference>
<dbReference type="PANTHER" id="PTHR43690">
    <property type="entry name" value="NARDILYSIN"/>
    <property type="match status" value="1"/>
</dbReference>
<keyword evidence="3" id="KW-0645">Protease</keyword>
<dbReference type="InterPro" id="IPR011765">
    <property type="entry name" value="Pept_M16_N"/>
</dbReference>
<dbReference type="InterPro" id="IPR011249">
    <property type="entry name" value="Metalloenz_LuxS/M16"/>
</dbReference>
<evidence type="ECO:0000256" key="4">
    <source>
        <dbReference type="ARBA" id="ARBA00022723"/>
    </source>
</evidence>
<reference evidence="11 12" key="1">
    <citation type="submission" date="2019-07" db="EMBL/GenBank/DDBJ databases">
        <title>Thalassofilum flectens gen. nov., sp. nov., a novel moderate thermophilic anaerobe from a shallow sea hot spring in Kunashir Island (Russia), representing a new family in the order Bacteroidales, and proposal of Thalassofilacea fam. nov.</title>
        <authorList>
            <person name="Kochetkova T.V."/>
            <person name="Podosokorskaya O.A."/>
            <person name="Novikov A."/>
            <person name="Elcheninov A.G."/>
            <person name="Toshchakov S.V."/>
            <person name="Kublanov I.V."/>
        </authorList>
    </citation>
    <scope>NUCLEOTIDE SEQUENCE [LARGE SCALE GENOMIC DNA]</scope>
    <source>
        <strain evidence="11 12">38-H</strain>
    </source>
</reference>
<dbReference type="GO" id="GO:0046872">
    <property type="term" value="F:metal ion binding"/>
    <property type="evidence" value="ECO:0007669"/>
    <property type="project" value="UniProtKB-KW"/>
</dbReference>
<evidence type="ECO:0000256" key="1">
    <source>
        <dbReference type="ARBA" id="ARBA00001947"/>
    </source>
</evidence>